<proteinExistence type="inferred from homology"/>
<dbReference type="InterPro" id="IPR036866">
    <property type="entry name" value="RibonucZ/Hydroxyglut_hydro"/>
</dbReference>
<keyword evidence="3" id="KW-0378">Hydrolase</keyword>
<feature type="domain" description="Metallo-beta-lactamase" evidence="5">
    <location>
        <begin position="54"/>
        <end position="257"/>
    </location>
</feature>
<dbReference type="RefSeq" id="WP_378288188.1">
    <property type="nucleotide sequence ID" value="NZ_JBHSON010000083.1"/>
</dbReference>
<evidence type="ECO:0000313" key="7">
    <source>
        <dbReference type="Proteomes" id="UP001596074"/>
    </source>
</evidence>
<dbReference type="Gene3D" id="3.60.15.10">
    <property type="entry name" value="Ribonuclease Z/Hydroxyacylglutathione hydrolase-like"/>
    <property type="match status" value="1"/>
</dbReference>
<dbReference type="PANTHER" id="PTHR42978">
    <property type="entry name" value="QUORUM-QUENCHING LACTONASE YTNP-RELATED-RELATED"/>
    <property type="match status" value="1"/>
</dbReference>
<name>A0ABW1ABV6_9ACTN</name>
<keyword evidence="7" id="KW-1185">Reference proteome</keyword>
<dbReference type="SMART" id="SM00849">
    <property type="entry name" value="Lactamase_B"/>
    <property type="match status" value="1"/>
</dbReference>
<reference evidence="7" key="1">
    <citation type="journal article" date="2019" name="Int. J. Syst. Evol. Microbiol.">
        <title>The Global Catalogue of Microorganisms (GCM) 10K type strain sequencing project: providing services to taxonomists for standard genome sequencing and annotation.</title>
        <authorList>
            <consortium name="The Broad Institute Genomics Platform"/>
            <consortium name="The Broad Institute Genome Sequencing Center for Infectious Disease"/>
            <person name="Wu L."/>
            <person name="Ma J."/>
        </authorList>
    </citation>
    <scope>NUCLEOTIDE SEQUENCE [LARGE SCALE GENOMIC DNA]</scope>
    <source>
        <strain evidence="7">KCTC 42087</strain>
    </source>
</reference>
<evidence type="ECO:0000256" key="2">
    <source>
        <dbReference type="ARBA" id="ARBA00022723"/>
    </source>
</evidence>
<dbReference type="CDD" id="cd16277">
    <property type="entry name" value="metallo-hydrolase-like_MBL-fold"/>
    <property type="match status" value="1"/>
</dbReference>
<comment type="caution">
    <text evidence="6">The sequence shown here is derived from an EMBL/GenBank/DDBJ whole genome shotgun (WGS) entry which is preliminary data.</text>
</comment>
<comment type="similarity">
    <text evidence="1">Belongs to the metallo-beta-lactamase superfamily.</text>
</comment>
<accession>A0ABW1ABV6</accession>
<sequence>MRWTIGDVQVTKVVEHEFAVPFDGLLTGVPPDPAGDHPWLVPHFVTGDGAARTSIHGLVIDTGARRVLVDTCIGDMRETAAMPGMPSAFPQALEAAGYAVEDIDTVVCTHLHFDHVGWNTRLVDGAWTVTFPRARYLFARREWEHWQQAASDVVDLTDTVRPVVAAGQADLVDMDHVLCDEVRLEPTPGHTPGHVSVRIESQGERAFITGDLAHHPVQFAEPQLCSTADSDRAGSEATRRRFRSARLDDGALVIGTHFPGPTAGRIVVRGEKWEFAVD</sequence>
<evidence type="ECO:0000256" key="1">
    <source>
        <dbReference type="ARBA" id="ARBA00007749"/>
    </source>
</evidence>
<keyword evidence="2" id="KW-0479">Metal-binding</keyword>
<dbReference type="InterPro" id="IPR051013">
    <property type="entry name" value="MBL_superfamily_lactonases"/>
</dbReference>
<keyword evidence="4" id="KW-0862">Zinc</keyword>
<evidence type="ECO:0000256" key="4">
    <source>
        <dbReference type="ARBA" id="ARBA00022833"/>
    </source>
</evidence>
<dbReference type="Pfam" id="PF00753">
    <property type="entry name" value="Lactamase_B"/>
    <property type="match status" value="1"/>
</dbReference>
<evidence type="ECO:0000256" key="3">
    <source>
        <dbReference type="ARBA" id="ARBA00022801"/>
    </source>
</evidence>
<dbReference type="SUPFAM" id="SSF56281">
    <property type="entry name" value="Metallo-hydrolase/oxidoreductase"/>
    <property type="match status" value="1"/>
</dbReference>
<organism evidence="6 7">
    <name type="scientific">Actinomadura rugatobispora</name>
    <dbReference type="NCBI Taxonomy" id="1994"/>
    <lineage>
        <taxon>Bacteria</taxon>
        <taxon>Bacillati</taxon>
        <taxon>Actinomycetota</taxon>
        <taxon>Actinomycetes</taxon>
        <taxon>Streptosporangiales</taxon>
        <taxon>Thermomonosporaceae</taxon>
        <taxon>Actinomadura</taxon>
    </lineage>
</organism>
<dbReference type="Proteomes" id="UP001596074">
    <property type="component" value="Unassembled WGS sequence"/>
</dbReference>
<dbReference type="EMBL" id="JBHSON010000083">
    <property type="protein sequence ID" value="MFC5752226.1"/>
    <property type="molecule type" value="Genomic_DNA"/>
</dbReference>
<protein>
    <submittedName>
        <fullName evidence="6">MBL fold metallo-hydrolase</fullName>
    </submittedName>
</protein>
<gene>
    <name evidence="6" type="ORF">ACFPZN_42005</name>
</gene>
<evidence type="ECO:0000313" key="6">
    <source>
        <dbReference type="EMBL" id="MFC5752226.1"/>
    </source>
</evidence>
<evidence type="ECO:0000259" key="5">
    <source>
        <dbReference type="SMART" id="SM00849"/>
    </source>
</evidence>
<dbReference type="PANTHER" id="PTHR42978:SF6">
    <property type="entry name" value="QUORUM-QUENCHING LACTONASE YTNP-RELATED"/>
    <property type="match status" value="1"/>
</dbReference>
<dbReference type="InterPro" id="IPR001279">
    <property type="entry name" value="Metallo-B-lactamas"/>
</dbReference>